<protein>
    <submittedName>
        <fullName evidence="6">GFA family protein</fullName>
    </submittedName>
</protein>
<keyword evidence="4" id="KW-0456">Lyase</keyword>
<evidence type="ECO:0000313" key="6">
    <source>
        <dbReference type="EMBL" id="QQP89361.1"/>
    </source>
</evidence>
<dbReference type="RefSeq" id="WP_201075508.1">
    <property type="nucleotide sequence ID" value="NZ_CP067420.1"/>
</dbReference>
<gene>
    <name evidence="6" type="ORF">IGS68_25815</name>
</gene>
<dbReference type="SUPFAM" id="SSF51316">
    <property type="entry name" value="Mss4-like"/>
    <property type="match status" value="1"/>
</dbReference>
<dbReference type="InterPro" id="IPR011057">
    <property type="entry name" value="Mss4-like_sf"/>
</dbReference>
<dbReference type="Pfam" id="PF04828">
    <property type="entry name" value="GFA"/>
    <property type="match status" value="1"/>
</dbReference>
<evidence type="ECO:0000256" key="3">
    <source>
        <dbReference type="ARBA" id="ARBA00022833"/>
    </source>
</evidence>
<evidence type="ECO:0000259" key="5">
    <source>
        <dbReference type="PROSITE" id="PS51891"/>
    </source>
</evidence>
<dbReference type="InterPro" id="IPR006913">
    <property type="entry name" value="CENP-V/GFA"/>
</dbReference>
<evidence type="ECO:0000256" key="4">
    <source>
        <dbReference type="ARBA" id="ARBA00023239"/>
    </source>
</evidence>
<comment type="similarity">
    <text evidence="1">Belongs to the Gfa family.</text>
</comment>
<evidence type="ECO:0000313" key="7">
    <source>
        <dbReference type="Proteomes" id="UP000595197"/>
    </source>
</evidence>
<name>A0ABX7B4V0_9PROT</name>
<organism evidence="6 7">
    <name type="scientific">Skermanella cutis</name>
    <dbReference type="NCBI Taxonomy" id="2775420"/>
    <lineage>
        <taxon>Bacteria</taxon>
        <taxon>Pseudomonadati</taxon>
        <taxon>Pseudomonadota</taxon>
        <taxon>Alphaproteobacteria</taxon>
        <taxon>Rhodospirillales</taxon>
        <taxon>Azospirillaceae</taxon>
        <taxon>Skermanella</taxon>
    </lineage>
</organism>
<keyword evidence="3" id="KW-0862">Zinc</keyword>
<keyword evidence="2" id="KW-0479">Metal-binding</keyword>
<evidence type="ECO:0000256" key="1">
    <source>
        <dbReference type="ARBA" id="ARBA00005495"/>
    </source>
</evidence>
<dbReference type="EMBL" id="CP067420">
    <property type="protein sequence ID" value="QQP89361.1"/>
    <property type="molecule type" value="Genomic_DNA"/>
</dbReference>
<dbReference type="PANTHER" id="PTHR33337">
    <property type="entry name" value="GFA DOMAIN-CONTAINING PROTEIN"/>
    <property type="match status" value="1"/>
</dbReference>
<evidence type="ECO:0000256" key="2">
    <source>
        <dbReference type="ARBA" id="ARBA00022723"/>
    </source>
</evidence>
<reference evidence="6" key="1">
    <citation type="submission" date="2021-02" db="EMBL/GenBank/DDBJ databases">
        <title>Skermanella TT6 skin isolate.</title>
        <authorList>
            <person name="Lee K."/>
            <person name="Ganzorig M."/>
        </authorList>
    </citation>
    <scope>NUCLEOTIDE SEQUENCE</scope>
    <source>
        <strain evidence="6">TT6</strain>
    </source>
</reference>
<dbReference type="Proteomes" id="UP000595197">
    <property type="component" value="Chromosome"/>
</dbReference>
<sequence>MTDAIHEGGCLCGAVRYRTTGAPNDTNICYCTQCQKQTGAPMPAFASFPLDRFEMIRGEVGAYRASDFATREFCPRCGSALFWRRDGGDYVSISLGGFDDPSGFPPPKYEIWTAHRIKWLDTIPGADSYPGDN</sequence>
<dbReference type="PROSITE" id="PS51891">
    <property type="entry name" value="CENP_V_GFA"/>
    <property type="match status" value="1"/>
</dbReference>
<dbReference type="PANTHER" id="PTHR33337:SF40">
    <property type="entry name" value="CENP-V_GFA DOMAIN-CONTAINING PROTEIN-RELATED"/>
    <property type="match status" value="1"/>
</dbReference>
<keyword evidence="7" id="KW-1185">Reference proteome</keyword>
<proteinExistence type="inferred from homology"/>
<dbReference type="Gene3D" id="3.90.1590.10">
    <property type="entry name" value="glutathione-dependent formaldehyde- activating enzyme (gfa)"/>
    <property type="match status" value="1"/>
</dbReference>
<accession>A0ABX7B4V0</accession>
<feature type="domain" description="CENP-V/GFA" evidence="5">
    <location>
        <begin position="6"/>
        <end position="110"/>
    </location>
</feature>